<proteinExistence type="predicted"/>
<dbReference type="AlphaFoldDB" id="A0AAW1WBQ0"/>
<gene>
    <name evidence="1" type="ORF">M0R45_030007</name>
</gene>
<dbReference type="PANTHER" id="PTHR34560:SF1">
    <property type="entry name" value="START DOMAIN-CONTAINING PROTEIN"/>
    <property type="match status" value="1"/>
</dbReference>
<dbReference type="EMBL" id="JBEDUW010000006">
    <property type="protein sequence ID" value="KAK9921498.1"/>
    <property type="molecule type" value="Genomic_DNA"/>
</dbReference>
<keyword evidence="2" id="KW-1185">Reference proteome</keyword>
<reference evidence="1 2" key="1">
    <citation type="journal article" date="2023" name="G3 (Bethesda)">
        <title>A chromosome-length genome assembly and annotation of blackberry (Rubus argutus, cv. 'Hillquist').</title>
        <authorList>
            <person name="Bruna T."/>
            <person name="Aryal R."/>
            <person name="Dudchenko O."/>
            <person name="Sargent D.J."/>
            <person name="Mead D."/>
            <person name="Buti M."/>
            <person name="Cavallini A."/>
            <person name="Hytonen T."/>
            <person name="Andres J."/>
            <person name="Pham M."/>
            <person name="Weisz D."/>
            <person name="Mascagni F."/>
            <person name="Usai G."/>
            <person name="Natali L."/>
            <person name="Bassil N."/>
            <person name="Fernandez G.E."/>
            <person name="Lomsadze A."/>
            <person name="Armour M."/>
            <person name="Olukolu B."/>
            <person name="Poorten T."/>
            <person name="Britton C."/>
            <person name="Davik J."/>
            <person name="Ashrafi H."/>
            <person name="Aiden E.L."/>
            <person name="Borodovsky M."/>
            <person name="Worthington M."/>
        </authorList>
    </citation>
    <scope>NUCLEOTIDE SEQUENCE [LARGE SCALE GENOMIC DNA]</scope>
    <source>
        <strain evidence="1">PI 553951</strain>
    </source>
</reference>
<sequence>MEKKRKITQYRERLDRTLASHNLTNKDALKVLVKDQLLRSTENEIEGCNADVIEERTSEVSNLLDMLRSASVGDDEGLKTCETPSHPEWKLKQDNEEFRMSVYASRVRQTFIKNGGLNICSEDEDSYYEDDLVVVLLNRFLILKALTGGLKKVTEDRSYFRTISNMDIKMDFMPPSLINFISRQLIGNWFQTLSKGSVF</sequence>
<dbReference type="Proteomes" id="UP001457282">
    <property type="component" value="Unassembled WGS sequence"/>
</dbReference>
<organism evidence="1 2">
    <name type="scientific">Rubus argutus</name>
    <name type="common">Southern blackberry</name>
    <dbReference type="NCBI Taxonomy" id="59490"/>
    <lineage>
        <taxon>Eukaryota</taxon>
        <taxon>Viridiplantae</taxon>
        <taxon>Streptophyta</taxon>
        <taxon>Embryophyta</taxon>
        <taxon>Tracheophyta</taxon>
        <taxon>Spermatophyta</taxon>
        <taxon>Magnoliopsida</taxon>
        <taxon>eudicotyledons</taxon>
        <taxon>Gunneridae</taxon>
        <taxon>Pentapetalae</taxon>
        <taxon>rosids</taxon>
        <taxon>fabids</taxon>
        <taxon>Rosales</taxon>
        <taxon>Rosaceae</taxon>
        <taxon>Rosoideae</taxon>
        <taxon>Rosoideae incertae sedis</taxon>
        <taxon>Rubus</taxon>
    </lineage>
</organism>
<comment type="caution">
    <text evidence="1">The sequence shown here is derived from an EMBL/GenBank/DDBJ whole genome shotgun (WGS) entry which is preliminary data.</text>
</comment>
<evidence type="ECO:0000313" key="1">
    <source>
        <dbReference type="EMBL" id="KAK9921498.1"/>
    </source>
</evidence>
<dbReference type="PANTHER" id="PTHR34560">
    <property type="entry name" value="POLYKETIDE CYCLASE/DEHYDRASE/LIPID TRANSPORT SUPERFAMILY PROTEIN"/>
    <property type="match status" value="1"/>
</dbReference>
<name>A0AAW1WBQ0_RUBAR</name>
<accession>A0AAW1WBQ0</accession>
<evidence type="ECO:0000313" key="2">
    <source>
        <dbReference type="Proteomes" id="UP001457282"/>
    </source>
</evidence>
<protein>
    <submittedName>
        <fullName evidence="1">Uncharacterized protein</fullName>
    </submittedName>
</protein>